<dbReference type="RefSeq" id="WP_012122880.1">
    <property type="nucleotide sequence ID" value="NC_009767.1"/>
</dbReference>
<sequence>MRHLQSSLVVLARVRQGERIITFHGTPVAILAPVEETSTRPYTKVIAELRAFRKGRRLSGTTTRELIEEGRS</sequence>
<protein>
    <submittedName>
        <fullName evidence="1">Prevent-host-death family protein</fullName>
    </submittedName>
</protein>
<name>A7NSB3_ROSCS</name>
<dbReference type="KEGG" id="rca:Rcas_4443"/>
<evidence type="ECO:0000313" key="2">
    <source>
        <dbReference type="Proteomes" id="UP000000263"/>
    </source>
</evidence>
<dbReference type="STRING" id="383372.Rcas_4443"/>
<proteinExistence type="predicted"/>
<dbReference type="eggNOG" id="COG4118">
    <property type="taxonomic scope" value="Bacteria"/>
</dbReference>
<organism evidence="1 2">
    <name type="scientific">Roseiflexus castenholzii (strain DSM 13941 / HLO8)</name>
    <dbReference type="NCBI Taxonomy" id="383372"/>
    <lineage>
        <taxon>Bacteria</taxon>
        <taxon>Bacillati</taxon>
        <taxon>Chloroflexota</taxon>
        <taxon>Chloroflexia</taxon>
        <taxon>Chloroflexales</taxon>
        <taxon>Roseiflexineae</taxon>
        <taxon>Roseiflexaceae</taxon>
        <taxon>Roseiflexus</taxon>
    </lineage>
</organism>
<dbReference type="AlphaFoldDB" id="A7NSB3"/>
<evidence type="ECO:0000313" key="1">
    <source>
        <dbReference type="EMBL" id="ABU60459.1"/>
    </source>
</evidence>
<dbReference type="EMBL" id="CP000804">
    <property type="protein sequence ID" value="ABU60459.1"/>
    <property type="molecule type" value="Genomic_DNA"/>
</dbReference>
<dbReference type="Proteomes" id="UP000000263">
    <property type="component" value="Chromosome"/>
</dbReference>
<accession>A7NSB3</accession>
<reference evidence="1 2" key="1">
    <citation type="submission" date="2007-08" db="EMBL/GenBank/DDBJ databases">
        <title>Complete sequence of Roseiflexus castenholzii DSM 13941.</title>
        <authorList>
            <consortium name="US DOE Joint Genome Institute"/>
            <person name="Copeland A."/>
            <person name="Lucas S."/>
            <person name="Lapidus A."/>
            <person name="Barry K."/>
            <person name="Glavina del Rio T."/>
            <person name="Dalin E."/>
            <person name="Tice H."/>
            <person name="Pitluck S."/>
            <person name="Thompson L.S."/>
            <person name="Brettin T."/>
            <person name="Bruce D."/>
            <person name="Detter J.C."/>
            <person name="Han C."/>
            <person name="Tapia R."/>
            <person name="Schmutz J."/>
            <person name="Larimer F."/>
            <person name="Land M."/>
            <person name="Hauser L."/>
            <person name="Kyrpides N."/>
            <person name="Mikhailova N."/>
            <person name="Bryant D.A."/>
            <person name="Hanada S."/>
            <person name="Tsukatani Y."/>
            <person name="Richardson P."/>
        </authorList>
    </citation>
    <scope>NUCLEOTIDE SEQUENCE [LARGE SCALE GENOMIC DNA]</scope>
    <source>
        <strain evidence="2">DSM 13941 / HLO8</strain>
    </source>
</reference>
<gene>
    <name evidence="1" type="ordered locus">Rcas_4443</name>
</gene>
<keyword evidence="2" id="KW-1185">Reference proteome</keyword>
<dbReference type="HOGENOM" id="CLU_163140_7_0_0"/>